<feature type="transmembrane region" description="Helical" evidence="1">
    <location>
        <begin position="233"/>
        <end position="266"/>
    </location>
</feature>
<sequence>MAEKNSNQLQNLTEKINDHLRETLKNKCRVAAIIFILLSFIFFLTMLIGSTNGSVDLNKFTFDDNVSKLLQRKSISFTLLGYCIDDKCTKDVAHNFDKAPTSEEIQSGNVNKRGIDINPGDVAGKIGDAANNAGQAAKDAGGKAGEIAQDAGDKAGAIAQDAANKAGEFADEVARKLVNALLSAFDNFLPKEPTNNKSGWIARPIITGAIFDALALVLLLITTNENRKYCYPTVFILLLITFILNILSFFITFSLFSLVFNVIGAFPGIGSNSTGPAIYLSGFSSVFLLIAISLIIIDGSRRKKNT</sequence>
<keyword evidence="1" id="KW-0472">Membrane</keyword>
<feature type="transmembrane region" description="Helical" evidence="1">
    <location>
        <begin position="200"/>
        <end position="221"/>
    </location>
</feature>
<protein>
    <submittedName>
        <fullName evidence="2">Uncharacterized protein</fullName>
    </submittedName>
</protein>
<accession>A0A2Z6RRK0</accession>
<keyword evidence="3" id="KW-1185">Reference proteome</keyword>
<organism evidence="2 3">
    <name type="scientific">Rhizophagus clarus</name>
    <dbReference type="NCBI Taxonomy" id="94130"/>
    <lineage>
        <taxon>Eukaryota</taxon>
        <taxon>Fungi</taxon>
        <taxon>Fungi incertae sedis</taxon>
        <taxon>Mucoromycota</taxon>
        <taxon>Glomeromycotina</taxon>
        <taxon>Glomeromycetes</taxon>
        <taxon>Glomerales</taxon>
        <taxon>Glomeraceae</taxon>
        <taxon>Rhizophagus</taxon>
    </lineage>
</organism>
<dbReference type="AlphaFoldDB" id="A0A2Z6RRK0"/>
<evidence type="ECO:0000256" key="1">
    <source>
        <dbReference type="SAM" id="Phobius"/>
    </source>
</evidence>
<feature type="transmembrane region" description="Helical" evidence="1">
    <location>
        <begin position="278"/>
        <end position="297"/>
    </location>
</feature>
<keyword evidence="1" id="KW-1133">Transmembrane helix</keyword>
<dbReference type="Proteomes" id="UP000247702">
    <property type="component" value="Unassembled WGS sequence"/>
</dbReference>
<proteinExistence type="predicted"/>
<dbReference type="EMBL" id="BEXD01001557">
    <property type="protein sequence ID" value="GBB94678.1"/>
    <property type="molecule type" value="Genomic_DNA"/>
</dbReference>
<comment type="caution">
    <text evidence="2">The sequence shown here is derived from an EMBL/GenBank/DDBJ whole genome shotgun (WGS) entry which is preliminary data.</text>
</comment>
<gene>
    <name evidence="2" type="ORF">RclHR1_00240026</name>
</gene>
<feature type="transmembrane region" description="Helical" evidence="1">
    <location>
        <begin position="30"/>
        <end position="49"/>
    </location>
</feature>
<reference evidence="2 3" key="1">
    <citation type="submission" date="2017-11" db="EMBL/GenBank/DDBJ databases">
        <title>The genome of Rhizophagus clarus HR1 reveals common genetic basis of auxotrophy among arbuscular mycorrhizal fungi.</title>
        <authorList>
            <person name="Kobayashi Y."/>
        </authorList>
    </citation>
    <scope>NUCLEOTIDE SEQUENCE [LARGE SCALE GENOMIC DNA]</scope>
    <source>
        <strain evidence="2 3">HR1</strain>
    </source>
</reference>
<name>A0A2Z6RRK0_9GLOM</name>
<keyword evidence="1" id="KW-0812">Transmembrane</keyword>
<evidence type="ECO:0000313" key="3">
    <source>
        <dbReference type="Proteomes" id="UP000247702"/>
    </source>
</evidence>
<evidence type="ECO:0000313" key="2">
    <source>
        <dbReference type="EMBL" id="GBB94678.1"/>
    </source>
</evidence>